<dbReference type="EMBL" id="DVHB01000069">
    <property type="protein sequence ID" value="HIR39507.1"/>
    <property type="molecule type" value="Genomic_DNA"/>
</dbReference>
<proteinExistence type="predicted"/>
<evidence type="ECO:0000313" key="1">
    <source>
        <dbReference type="EMBL" id="HIR39507.1"/>
    </source>
</evidence>
<reference evidence="1" key="1">
    <citation type="submission" date="2020-10" db="EMBL/GenBank/DDBJ databases">
        <authorList>
            <person name="Gilroy R."/>
        </authorList>
    </citation>
    <scope>NUCLEOTIDE SEQUENCE</scope>
    <source>
        <strain evidence="1">ChiW25-3613</strain>
    </source>
</reference>
<evidence type="ECO:0000313" key="2">
    <source>
        <dbReference type="Proteomes" id="UP000824179"/>
    </source>
</evidence>
<reference evidence="1" key="2">
    <citation type="journal article" date="2021" name="PeerJ">
        <title>Extensive microbial diversity within the chicken gut microbiome revealed by metagenomics and culture.</title>
        <authorList>
            <person name="Gilroy R."/>
            <person name="Ravi A."/>
            <person name="Getino M."/>
            <person name="Pursley I."/>
            <person name="Horton D.L."/>
            <person name="Alikhan N.F."/>
            <person name="Baker D."/>
            <person name="Gharbi K."/>
            <person name="Hall N."/>
            <person name="Watson M."/>
            <person name="Adriaenssens E.M."/>
            <person name="Foster-Nyarko E."/>
            <person name="Jarju S."/>
            <person name="Secka A."/>
            <person name="Antonio M."/>
            <person name="Oren A."/>
            <person name="Chaudhuri R.R."/>
            <person name="La Ragione R."/>
            <person name="Hildebrand F."/>
            <person name="Pallen M.J."/>
        </authorList>
    </citation>
    <scope>NUCLEOTIDE SEQUENCE</scope>
    <source>
        <strain evidence="1">ChiW25-3613</strain>
    </source>
</reference>
<gene>
    <name evidence="1" type="ORF">IAB90_03900</name>
</gene>
<dbReference type="AlphaFoldDB" id="A0A9D1AG14"/>
<dbReference type="SUPFAM" id="SSF52540">
    <property type="entry name" value="P-loop containing nucleoside triphosphate hydrolases"/>
    <property type="match status" value="1"/>
</dbReference>
<comment type="caution">
    <text evidence="1">The sequence shown here is derived from an EMBL/GenBank/DDBJ whole genome shotgun (WGS) entry which is preliminary data.</text>
</comment>
<organism evidence="1 2">
    <name type="scientific">Candidatus Coproplasma stercoripullorum</name>
    <dbReference type="NCBI Taxonomy" id="2840751"/>
    <lineage>
        <taxon>Bacteria</taxon>
        <taxon>Bacillati</taxon>
        <taxon>Bacillota</taxon>
        <taxon>Clostridia</taxon>
        <taxon>Eubacteriales</taxon>
        <taxon>Candidatus Coproplasma</taxon>
    </lineage>
</organism>
<accession>A0A9D1AG14</accession>
<evidence type="ECO:0008006" key="3">
    <source>
        <dbReference type="Google" id="ProtNLM"/>
    </source>
</evidence>
<sequence length="313" mass="33898">MEQLIKGTTAYKIFCREAEAGRLAHAYMLSFEDTAYLRDALKIFALRFFGAEDGERPGGQILRETFPDCRIYPEQGKKFNAEAAVALIEDCAMKPSAGDKKLYVISSFDECSAIVQNKLLKVIEEPPAGVSFLLGAAALPPVLPTILSRVRLLEIPLFSAGQIFSALERRFPHGALNREAAEGCGGVLSAAEALAGGRFTEIHSAALELLSATDEGEAGLLSLKYGDSKYKKEILSEVQRLCLSAACAGVSGKTNGAEGALVSRWGVPALIRGAEIFGESMRDLKFNAYFSALLCGAMFKLIEEKNKWQKLSE</sequence>
<dbReference type="Pfam" id="PF13177">
    <property type="entry name" value="DNA_pol3_delta2"/>
    <property type="match status" value="1"/>
</dbReference>
<dbReference type="InterPro" id="IPR027417">
    <property type="entry name" value="P-loop_NTPase"/>
</dbReference>
<dbReference type="Gene3D" id="3.40.50.300">
    <property type="entry name" value="P-loop containing nucleotide triphosphate hydrolases"/>
    <property type="match status" value="1"/>
</dbReference>
<dbReference type="Proteomes" id="UP000824179">
    <property type="component" value="Unassembled WGS sequence"/>
</dbReference>
<protein>
    <recommendedName>
        <fullName evidence="3">DNA polymerase III subunit delta</fullName>
    </recommendedName>
</protein>
<name>A0A9D1AG14_9FIRM</name>